<dbReference type="PANTHER" id="PTHR21529">
    <property type="entry name" value="MAMMARY TURMOR VIRUS RECEPTOR HOMOLOG 1, 2 MTVR1, 2"/>
    <property type="match status" value="1"/>
</dbReference>
<accession>A0A8B6BH39</accession>
<dbReference type="Gene3D" id="1.25.40.10">
    <property type="entry name" value="Tetratricopeptide repeat domain"/>
    <property type="match status" value="1"/>
</dbReference>
<sequence length="1559" mass="180607">MDWVIHQIFVDETQDFTQAELCLLLRLCQNPNDMFLTGDTAQGIMRGISFRFNDLKSLFFYASHSLQAMGKTTGIAIPEQVHQLTHNYRSHAGILSLASSILDILVELFPESFDRLNKDQGLFKGPEPVLLESCSFSDLALLLRGNKRKTSHIEFGAHQAILVVNDAARENVPEELQCGLILTIYEAKGLEFDDILLYNFFRDSQAKKEWRVITDFLEKLCSSDKTSTENLVKISSDILEQKDRPRALTFDPNQHKLLNSELKHLYTAVTRARVNVWIFDEDKEKRAPMFEYFKVQHLVKVISIEDAQNLSTSGMFAEESAPEEWIKRAQEFMRNNLYEVAAKSYRQGGDDCMANVAMCHQMALKASRIKDNPALMREAFLSAAEKYLEVELPAKAAICLQNAREKELMAYAYDKAGQLEKAAETYRKLNRPVDSSACYERLGFFDKAISTLYDHKLFDMANDIWKRYKLQIKEFEKVGKSVPQHIIDHAPKKHTEEQLAFAAAELYHSTNNVGKMLASLNRLPNIDHRTNFLTKHHNAKNNYMSHAAEILMHNGCIKVAAELYLKQGQIRKALVLFREIEEKDLVGYCQILIATIECTTHTDESATSEKLDQIEQDLQSAIDLYHNLKGKTCYKFDNPKHGAGEAELLLGQLTDDIKRITTAFANFTFMQQKQYKAGQLECSNWMVNHSDLSKRQNLEKVINAMQDLFEVLRIVLTADNLLDKEYLKQIFMFYGLETISDTHVVLNPQHKPRILKLDIRRYVSENDLNTIKAEINTKDAVRAIAEHLINRGREWFKIIEVEIHRQHRRFAQCPLYTVGLRKNIGSDCCGGLHKKVTQKEFRELIEIDQLFIEMEYYVDEGISVLLKKTIPSEIKSLLEKFINKKYCSCELLVGDLFQHFRHGTGISDTIHQAMELQTALTEYQTVQMCMKRYFEHEYDFIKEKTNLKRERNTELFMKMVFLMKLMKLDLFIETLVFSFEKDVQKLYMVRQFLDAYAKMYSSNNKTREALILFAKFIQQVRYSNYELIFPDLTLLLTWTEFFTTTALCMEGKFSSNPDPWFVVPSSYIALVYFIDSSYRKDNGITTFESITRQKYAPESDKIRNRIERFVEMLAGTDNRLNVIRKVFQNLSEAMREVQTGDDPKKGEIIDVQYTENALNAICVAERVLVLSLILLTNMGMTVYSTSESYIIRELCRIELPLHCPERLVRALEKIKCSRGVLDIVGCLQIIIYERDDDLLLCRWNQNKNRRYGIVSEPLQEMNMLSSTFSSPETNLVIDNPEIVLAQQKTVVEEDMHMVDEQTTDDEAVRKQLEDENKRNKSAVVITKFFRNFMFIRKCKILRDLCEKGQRKERLKDELGIFADIVVDDKMCGICGEVFEDAQKESSKHASYAEITRRSIDNSSRQPTSPLEAGYLHLIKGMDGHQSEISATNASKEVTEFSQKESHMSLQSHCQKQTQFTFFREQYVKEIKKDLDDVKIFIETYELRSTAAKTLYKDFTLKVIDLLSCHEKLENIIRIIMETKDWCNTTVLQKSKEMIGNMKEISQWVSENYGKQSKVL</sequence>
<dbReference type="InterPro" id="IPR039904">
    <property type="entry name" value="TRANK1"/>
</dbReference>
<reference evidence="1" key="1">
    <citation type="submission" date="2018-11" db="EMBL/GenBank/DDBJ databases">
        <authorList>
            <person name="Alioto T."/>
            <person name="Alioto T."/>
        </authorList>
    </citation>
    <scope>NUCLEOTIDE SEQUENCE</scope>
</reference>
<dbReference type="Gene3D" id="3.40.50.300">
    <property type="entry name" value="P-loop containing nucleotide triphosphate hydrolases"/>
    <property type="match status" value="1"/>
</dbReference>
<keyword evidence="2" id="KW-1185">Reference proteome</keyword>
<protein>
    <recommendedName>
        <fullName evidence="3">UvrD-like helicase ATP-binding domain-containing protein</fullName>
    </recommendedName>
</protein>
<dbReference type="SUPFAM" id="SSF52540">
    <property type="entry name" value="P-loop containing nucleoside triphosphate hydrolases"/>
    <property type="match status" value="1"/>
</dbReference>
<evidence type="ECO:0000313" key="1">
    <source>
        <dbReference type="EMBL" id="VDH89796.1"/>
    </source>
</evidence>
<dbReference type="InterPro" id="IPR027417">
    <property type="entry name" value="P-loop_NTPase"/>
</dbReference>
<dbReference type="SUPFAM" id="SSF48452">
    <property type="entry name" value="TPR-like"/>
    <property type="match status" value="1"/>
</dbReference>
<organism evidence="1 2">
    <name type="scientific">Mytilus galloprovincialis</name>
    <name type="common">Mediterranean mussel</name>
    <dbReference type="NCBI Taxonomy" id="29158"/>
    <lineage>
        <taxon>Eukaryota</taxon>
        <taxon>Metazoa</taxon>
        <taxon>Spiralia</taxon>
        <taxon>Lophotrochozoa</taxon>
        <taxon>Mollusca</taxon>
        <taxon>Bivalvia</taxon>
        <taxon>Autobranchia</taxon>
        <taxon>Pteriomorphia</taxon>
        <taxon>Mytilida</taxon>
        <taxon>Mytiloidea</taxon>
        <taxon>Mytilidae</taxon>
        <taxon>Mytilinae</taxon>
        <taxon>Mytilus</taxon>
    </lineage>
</organism>
<gene>
    <name evidence="1" type="ORF">MGAL_10B046543</name>
</gene>
<evidence type="ECO:0000313" key="2">
    <source>
        <dbReference type="Proteomes" id="UP000596742"/>
    </source>
</evidence>
<dbReference type="Proteomes" id="UP000596742">
    <property type="component" value="Unassembled WGS sequence"/>
</dbReference>
<comment type="caution">
    <text evidence="1">The sequence shown here is derived from an EMBL/GenBank/DDBJ whole genome shotgun (WGS) entry which is preliminary data.</text>
</comment>
<evidence type="ECO:0008006" key="3">
    <source>
        <dbReference type="Google" id="ProtNLM"/>
    </source>
</evidence>
<dbReference type="PANTHER" id="PTHR21529:SF4">
    <property type="entry name" value="TPR AND ANKYRIN REPEAT-CONTAINING PROTEIN 1"/>
    <property type="match status" value="1"/>
</dbReference>
<name>A0A8B6BH39_MYTGA</name>
<dbReference type="InterPro" id="IPR011990">
    <property type="entry name" value="TPR-like_helical_dom_sf"/>
</dbReference>
<proteinExistence type="predicted"/>
<dbReference type="EMBL" id="UYJE01000059">
    <property type="protein sequence ID" value="VDH89796.1"/>
    <property type="molecule type" value="Genomic_DNA"/>
</dbReference>
<dbReference type="OrthoDB" id="6141467at2759"/>